<dbReference type="Proteomes" id="UP000828390">
    <property type="component" value="Unassembled WGS sequence"/>
</dbReference>
<comment type="caution">
    <text evidence="1">The sequence shown here is derived from an EMBL/GenBank/DDBJ whole genome shotgun (WGS) entry which is preliminary data.</text>
</comment>
<organism evidence="1 2">
    <name type="scientific">Dreissena polymorpha</name>
    <name type="common">Zebra mussel</name>
    <name type="synonym">Mytilus polymorpha</name>
    <dbReference type="NCBI Taxonomy" id="45954"/>
    <lineage>
        <taxon>Eukaryota</taxon>
        <taxon>Metazoa</taxon>
        <taxon>Spiralia</taxon>
        <taxon>Lophotrochozoa</taxon>
        <taxon>Mollusca</taxon>
        <taxon>Bivalvia</taxon>
        <taxon>Autobranchia</taxon>
        <taxon>Heteroconchia</taxon>
        <taxon>Euheterodonta</taxon>
        <taxon>Imparidentia</taxon>
        <taxon>Neoheterodontei</taxon>
        <taxon>Myida</taxon>
        <taxon>Dreissenoidea</taxon>
        <taxon>Dreissenidae</taxon>
        <taxon>Dreissena</taxon>
    </lineage>
</organism>
<proteinExistence type="predicted"/>
<evidence type="ECO:0000313" key="1">
    <source>
        <dbReference type="EMBL" id="KAH3789978.1"/>
    </source>
</evidence>
<evidence type="ECO:0000313" key="2">
    <source>
        <dbReference type="Proteomes" id="UP000828390"/>
    </source>
</evidence>
<reference evidence="1" key="1">
    <citation type="journal article" date="2019" name="bioRxiv">
        <title>The Genome of the Zebra Mussel, Dreissena polymorpha: A Resource for Invasive Species Research.</title>
        <authorList>
            <person name="McCartney M.A."/>
            <person name="Auch B."/>
            <person name="Kono T."/>
            <person name="Mallez S."/>
            <person name="Zhang Y."/>
            <person name="Obille A."/>
            <person name="Becker A."/>
            <person name="Abrahante J.E."/>
            <person name="Garbe J."/>
            <person name="Badalamenti J.P."/>
            <person name="Herman A."/>
            <person name="Mangelson H."/>
            <person name="Liachko I."/>
            <person name="Sullivan S."/>
            <person name="Sone E.D."/>
            <person name="Koren S."/>
            <person name="Silverstein K.A.T."/>
            <person name="Beckman K.B."/>
            <person name="Gohl D.M."/>
        </authorList>
    </citation>
    <scope>NUCLEOTIDE SEQUENCE</scope>
    <source>
        <strain evidence="1">Duluth1</strain>
        <tissue evidence="1">Whole animal</tissue>
    </source>
</reference>
<sequence length="53" mass="6036">MTKFCAVENKWFHSNHRKRIITGGGCKEDNHRKRIITGGGCKEDNHRRGIQGG</sequence>
<dbReference type="AlphaFoldDB" id="A0A9D4IZE6"/>
<accession>A0A9D4IZE6</accession>
<gene>
    <name evidence="1" type="ORF">DPMN_168171</name>
</gene>
<name>A0A9D4IZE6_DREPO</name>
<dbReference type="EMBL" id="JAIWYP010000008">
    <property type="protein sequence ID" value="KAH3789978.1"/>
    <property type="molecule type" value="Genomic_DNA"/>
</dbReference>
<keyword evidence="2" id="KW-1185">Reference proteome</keyword>
<reference evidence="1" key="2">
    <citation type="submission" date="2020-11" db="EMBL/GenBank/DDBJ databases">
        <authorList>
            <person name="McCartney M.A."/>
            <person name="Auch B."/>
            <person name="Kono T."/>
            <person name="Mallez S."/>
            <person name="Becker A."/>
            <person name="Gohl D.M."/>
            <person name="Silverstein K.A.T."/>
            <person name="Koren S."/>
            <person name="Bechman K.B."/>
            <person name="Herman A."/>
            <person name="Abrahante J.E."/>
            <person name="Garbe J."/>
        </authorList>
    </citation>
    <scope>NUCLEOTIDE SEQUENCE</scope>
    <source>
        <strain evidence="1">Duluth1</strain>
        <tissue evidence="1">Whole animal</tissue>
    </source>
</reference>
<protein>
    <submittedName>
        <fullName evidence="1">Uncharacterized protein</fullName>
    </submittedName>
</protein>